<dbReference type="InterPro" id="IPR052682">
    <property type="entry name" value="MZB1"/>
</dbReference>
<feature type="chain" id="PRO_5029648200" evidence="1">
    <location>
        <begin position="20"/>
        <end position="198"/>
    </location>
</feature>
<dbReference type="AlphaFoldDB" id="A0A7K6ZP90"/>
<evidence type="ECO:0000256" key="1">
    <source>
        <dbReference type="SAM" id="SignalP"/>
    </source>
</evidence>
<evidence type="ECO:0000313" key="3">
    <source>
        <dbReference type="EMBL" id="NWX85621.1"/>
    </source>
</evidence>
<dbReference type="Pfam" id="PF11938">
    <property type="entry name" value="DUF3456"/>
    <property type="match status" value="1"/>
</dbReference>
<dbReference type="EMBL" id="VZSG01000168">
    <property type="protein sequence ID" value="NWX85621.1"/>
    <property type="molecule type" value="Genomic_DNA"/>
</dbReference>
<evidence type="ECO:0000259" key="2">
    <source>
        <dbReference type="Pfam" id="PF11938"/>
    </source>
</evidence>
<accession>A0A7K6ZP90</accession>
<feature type="signal peptide" evidence="1">
    <location>
        <begin position="1"/>
        <end position="19"/>
    </location>
</feature>
<feature type="domain" description="DUF3456" evidence="2">
    <location>
        <begin position="54"/>
        <end position="179"/>
    </location>
</feature>
<feature type="non-terminal residue" evidence="3">
    <location>
        <position position="198"/>
    </location>
</feature>
<protein>
    <submittedName>
        <fullName evidence="3">MZB1 protein</fullName>
    </submittedName>
</protein>
<keyword evidence="1" id="KW-0732">Signal</keyword>
<dbReference type="Proteomes" id="UP000538817">
    <property type="component" value="Unassembled WGS sequence"/>
</dbReference>
<dbReference type="PANTHER" id="PTHR15881">
    <property type="entry name" value="MARGINAL ZONE B- AND B1-CELL-SPECIFIC PROTEIN"/>
    <property type="match status" value="1"/>
</dbReference>
<gene>
    <name evidence="3" type="primary">Mzb1</name>
    <name evidence="3" type="ORF">NOTPEN_R06028</name>
</gene>
<comment type="caution">
    <text evidence="3">The sequence shown here is derived from an EMBL/GenBank/DDBJ whole genome shotgun (WGS) entry which is preliminary data.</text>
</comment>
<dbReference type="PANTHER" id="PTHR15881:SF2">
    <property type="entry name" value="MARGINAL ZONE B- AND B1-CELL-SPECIFIC PROTEIN"/>
    <property type="match status" value="1"/>
</dbReference>
<dbReference type="InterPro" id="IPR021852">
    <property type="entry name" value="DUF3456"/>
</dbReference>
<keyword evidence="4" id="KW-1185">Reference proteome</keyword>
<dbReference type="GO" id="GO:0030888">
    <property type="term" value="P:regulation of B cell proliferation"/>
    <property type="evidence" value="ECO:0007669"/>
    <property type="project" value="TreeGrafter"/>
</dbReference>
<name>A0A7K6ZP90_9AVES</name>
<dbReference type="GO" id="GO:0005576">
    <property type="term" value="C:extracellular region"/>
    <property type="evidence" value="ECO:0007669"/>
    <property type="project" value="TreeGrafter"/>
</dbReference>
<organism evidence="3 4">
    <name type="scientific">Nothoprocta pentlandii</name>
    <dbReference type="NCBI Taxonomy" id="2585814"/>
    <lineage>
        <taxon>Eukaryota</taxon>
        <taxon>Metazoa</taxon>
        <taxon>Chordata</taxon>
        <taxon>Craniata</taxon>
        <taxon>Vertebrata</taxon>
        <taxon>Euteleostomi</taxon>
        <taxon>Archelosauria</taxon>
        <taxon>Archosauria</taxon>
        <taxon>Dinosauria</taxon>
        <taxon>Saurischia</taxon>
        <taxon>Theropoda</taxon>
        <taxon>Coelurosauria</taxon>
        <taxon>Aves</taxon>
        <taxon>Palaeognathae</taxon>
        <taxon>Tinamiformes</taxon>
        <taxon>Tinamidae</taxon>
        <taxon>Nothoprocta</taxon>
    </lineage>
</organism>
<feature type="non-terminal residue" evidence="3">
    <location>
        <position position="1"/>
    </location>
</feature>
<proteinExistence type="predicted"/>
<evidence type="ECO:0000313" key="4">
    <source>
        <dbReference type="Proteomes" id="UP000538817"/>
    </source>
</evidence>
<dbReference type="GO" id="GO:0034663">
    <property type="term" value="C:endoplasmic reticulum chaperone complex"/>
    <property type="evidence" value="ECO:0007669"/>
    <property type="project" value="TreeGrafter"/>
</dbReference>
<reference evidence="3 4" key="1">
    <citation type="submission" date="2019-09" db="EMBL/GenBank/DDBJ databases">
        <title>Bird 10,000 Genomes (B10K) Project - Family phase.</title>
        <authorList>
            <person name="Zhang G."/>
        </authorList>
    </citation>
    <scope>NUCLEOTIDE SEQUENCE [LARGE SCALE GENOMIC DNA]</scope>
    <source>
        <strain evidence="3">B10K-MSB-04</strain>
    </source>
</reference>
<sequence>MQPLLVACVALGFLAGRKAEEPCSAAPAPARSAFAPRLSAEEAHSAHMPEHLRCDACRAIAFQIQEHLGKAEAKRSPGRKAGAELRESEYMEVLEKSCTQSWDGYGVMEVEGVKRLTGPGLPSQESVTVIMSGGPWPGRLHKMCHGYVGELGEEQLYQAHRRGAAALQELLCHGTKGACTALHRTGHEAPAKAPQNEL</sequence>